<dbReference type="InterPro" id="IPR002104">
    <property type="entry name" value="Integrase_catalytic"/>
</dbReference>
<dbReference type="PROSITE" id="PS51900">
    <property type="entry name" value="CB"/>
    <property type="match status" value="1"/>
</dbReference>
<comment type="similarity">
    <text evidence="2 11">Belongs to the 'phage' integrase family. XerD subfamily.</text>
</comment>
<dbReference type="HAMAP" id="MF_01808">
    <property type="entry name" value="Recomb_XerC_XerD"/>
    <property type="match status" value="1"/>
</dbReference>
<feature type="region of interest" description="Disordered" evidence="12">
    <location>
        <begin position="1"/>
        <end position="26"/>
    </location>
</feature>
<dbReference type="EMBL" id="JAHHZF010000008">
    <property type="protein sequence ID" value="MBT9291181.1"/>
    <property type="molecule type" value="Genomic_DNA"/>
</dbReference>
<feature type="domain" description="Tyr recombinase" evidence="13">
    <location>
        <begin position="132"/>
        <end position="326"/>
    </location>
</feature>
<dbReference type="InterPro" id="IPR011932">
    <property type="entry name" value="Recomb_XerD"/>
</dbReference>
<dbReference type="InterPro" id="IPR013762">
    <property type="entry name" value="Integrase-like_cat_sf"/>
</dbReference>
<gene>
    <name evidence="11" type="primary">xerD</name>
    <name evidence="15" type="ORF">KL771_17075</name>
</gene>
<keyword evidence="4 11" id="KW-0963">Cytoplasm</keyword>
<dbReference type="GO" id="GO:0005737">
    <property type="term" value="C:cytoplasm"/>
    <property type="evidence" value="ECO:0007669"/>
    <property type="project" value="UniProtKB-SubCell"/>
</dbReference>
<evidence type="ECO:0000256" key="8">
    <source>
        <dbReference type="ARBA" id="ARBA00023125"/>
    </source>
</evidence>
<dbReference type="SUPFAM" id="SSF56349">
    <property type="entry name" value="DNA breaking-rejoining enzymes"/>
    <property type="match status" value="1"/>
</dbReference>
<feature type="active site" evidence="11">
    <location>
        <position position="182"/>
    </location>
</feature>
<dbReference type="GO" id="GO:0003677">
    <property type="term" value="F:DNA binding"/>
    <property type="evidence" value="ECO:0007669"/>
    <property type="project" value="UniProtKB-UniRule"/>
</dbReference>
<dbReference type="Proteomes" id="UP000766595">
    <property type="component" value="Unassembled WGS sequence"/>
</dbReference>
<keyword evidence="10 11" id="KW-0131">Cell cycle</keyword>
<dbReference type="NCBIfam" id="NF001399">
    <property type="entry name" value="PRK00283.1"/>
    <property type="match status" value="1"/>
</dbReference>
<reference evidence="15 16" key="1">
    <citation type="submission" date="2021-06" db="EMBL/GenBank/DDBJ databases">
        <authorList>
            <person name="Grouzdev D.S."/>
            <person name="Koziaeva V."/>
        </authorList>
    </citation>
    <scope>NUCLEOTIDE SEQUENCE [LARGE SCALE GENOMIC DNA]</scope>
    <source>
        <strain evidence="15 16">22</strain>
    </source>
</reference>
<feature type="active site" evidence="11">
    <location>
        <position position="304"/>
    </location>
</feature>
<dbReference type="AlphaFoldDB" id="A0A947D5F0"/>
<keyword evidence="8 11" id="KW-0238">DNA-binding</keyword>
<feature type="active site" evidence="11">
    <location>
        <position position="278"/>
    </location>
</feature>
<keyword evidence="7 11" id="KW-0229">DNA integration</keyword>
<comment type="subcellular location">
    <subcellularLocation>
        <location evidence="1 11">Cytoplasm</location>
    </subcellularLocation>
</comment>
<evidence type="ECO:0000256" key="1">
    <source>
        <dbReference type="ARBA" id="ARBA00004496"/>
    </source>
</evidence>
<evidence type="ECO:0000256" key="12">
    <source>
        <dbReference type="SAM" id="MobiDB-lite"/>
    </source>
</evidence>
<evidence type="ECO:0000256" key="4">
    <source>
        <dbReference type="ARBA" id="ARBA00022490"/>
    </source>
</evidence>
<evidence type="ECO:0000256" key="6">
    <source>
        <dbReference type="ARBA" id="ARBA00022829"/>
    </source>
</evidence>
<evidence type="ECO:0000256" key="11">
    <source>
        <dbReference type="HAMAP-Rule" id="MF_01807"/>
    </source>
</evidence>
<feature type="compositionally biased region" description="Low complexity" evidence="12">
    <location>
        <begin position="1"/>
        <end position="14"/>
    </location>
</feature>
<keyword evidence="6 11" id="KW-0159">Chromosome partition</keyword>
<evidence type="ECO:0000256" key="2">
    <source>
        <dbReference type="ARBA" id="ARBA00010450"/>
    </source>
</evidence>
<dbReference type="HAMAP" id="MF_01807">
    <property type="entry name" value="Recomb_XerD"/>
    <property type="match status" value="1"/>
</dbReference>
<comment type="subunit">
    <text evidence="11">Forms a cyclic heterotetrameric complex composed of two molecules of XerC and two molecules of XerD.</text>
</comment>
<accession>A0A947D5F0</accession>
<proteinExistence type="inferred from homology"/>
<evidence type="ECO:0000259" key="14">
    <source>
        <dbReference type="PROSITE" id="PS51900"/>
    </source>
</evidence>
<name>A0A947D5F0_9HYPH</name>
<feature type="domain" description="Core-binding (CB)" evidence="14">
    <location>
        <begin position="26"/>
        <end position="111"/>
    </location>
</feature>
<dbReference type="InterPro" id="IPR044068">
    <property type="entry name" value="CB"/>
</dbReference>
<dbReference type="PANTHER" id="PTHR30349">
    <property type="entry name" value="PHAGE INTEGRASE-RELATED"/>
    <property type="match status" value="1"/>
</dbReference>
<dbReference type="Gene3D" id="1.10.150.130">
    <property type="match status" value="1"/>
</dbReference>
<evidence type="ECO:0000313" key="16">
    <source>
        <dbReference type="Proteomes" id="UP000766595"/>
    </source>
</evidence>
<dbReference type="Gene3D" id="1.10.443.10">
    <property type="entry name" value="Intergrase catalytic core"/>
    <property type="match status" value="1"/>
</dbReference>
<dbReference type="GO" id="GO:0006313">
    <property type="term" value="P:DNA transposition"/>
    <property type="evidence" value="ECO:0007669"/>
    <property type="project" value="UniProtKB-UniRule"/>
</dbReference>
<comment type="caution">
    <text evidence="15">The sequence shown here is derived from an EMBL/GenBank/DDBJ whole genome shotgun (WGS) entry which is preliminary data.</text>
</comment>
<feature type="active site" evidence="11">
    <location>
        <position position="281"/>
    </location>
</feature>
<sequence>MSSRSRAKSPSGSRPTASGNNSPVAARGRHHVETFLEMMAVERGAAKNTLDSYRRDLDDFSGFLGARGLGIQAAASDDIRDYLADLAGRGFTASTQRRRLSAIRQFQKFLYAEGVRPTDPTGPVDGPRRGRPLPKTLSRAAVDDLLGAVAADCERPDLSPAARLRALRLQALIEIAYATGLRVSELIGLPASAARGDLPVVVVRGKGGKERMVPIGGRAREAMRRYQEAVRAAGKAGTGRWLFPSWSEEGHVTRQAFARDLKAAAARAGLPPSAISPHVLRHAFASHILENGADLRVLQELLGHADISTTQIYTHVLEERLKQLVATHHPLAG</sequence>
<dbReference type="Pfam" id="PF02899">
    <property type="entry name" value="Phage_int_SAM_1"/>
    <property type="match status" value="1"/>
</dbReference>
<dbReference type="InterPro" id="IPR011010">
    <property type="entry name" value="DNA_brk_join_enz"/>
</dbReference>
<organism evidence="15 16">
    <name type="scientific">Prosthecodimorpha staleyi</name>
    <dbReference type="NCBI Taxonomy" id="2840188"/>
    <lineage>
        <taxon>Bacteria</taxon>
        <taxon>Pseudomonadati</taxon>
        <taxon>Pseudomonadota</taxon>
        <taxon>Alphaproteobacteria</taxon>
        <taxon>Hyphomicrobiales</taxon>
        <taxon>Ancalomicrobiaceae</taxon>
        <taxon>Prosthecodimorpha</taxon>
    </lineage>
</organism>
<dbReference type="GO" id="GO:0051301">
    <property type="term" value="P:cell division"/>
    <property type="evidence" value="ECO:0007669"/>
    <property type="project" value="UniProtKB-KW"/>
</dbReference>
<evidence type="ECO:0000256" key="5">
    <source>
        <dbReference type="ARBA" id="ARBA00022618"/>
    </source>
</evidence>
<evidence type="ECO:0000313" key="15">
    <source>
        <dbReference type="EMBL" id="MBT9291181.1"/>
    </source>
</evidence>
<protein>
    <recommendedName>
        <fullName evidence="3 11">Tyrosine recombinase XerD</fullName>
    </recommendedName>
</protein>
<dbReference type="InterPro" id="IPR023009">
    <property type="entry name" value="Tyrosine_recombinase_XerC/XerD"/>
</dbReference>
<evidence type="ECO:0000256" key="7">
    <source>
        <dbReference type="ARBA" id="ARBA00022908"/>
    </source>
</evidence>
<dbReference type="GO" id="GO:0007059">
    <property type="term" value="P:chromosome segregation"/>
    <property type="evidence" value="ECO:0007669"/>
    <property type="project" value="UniProtKB-UniRule"/>
</dbReference>
<evidence type="ECO:0000256" key="10">
    <source>
        <dbReference type="ARBA" id="ARBA00023306"/>
    </source>
</evidence>
<dbReference type="InterPro" id="IPR004107">
    <property type="entry name" value="Integrase_SAM-like_N"/>
</dbReference>
<keyword evidence="5 11" id="KW-0132">Cell division</keyword>
<feature type="active site" description="O-(3'-phospho-DNA)-tyrosine intermediate" evidence="11">
    <location>
        <position position="313"/>
    </location>
</feature>
<dbReference type="Pfam" id="PF00589">
    <property type="entry name" value="Phage_integrase"/>
    <property type="match status" value="1"/>
</dbReference>
<evidence type="ECO:0000256" key="3">
    <source>
        <dbReference type="ARBA" id="ARBA00015810"/>
    </source>
</evidence>
<keyword evidence="16" id="KW-1185">Reference proteome</keyword>
<dbReference type="PROSITE" id="PS51898">
    <property type="entry name" value="TYR_RECOMBINASE"/>
    <property type="match status" value="1"/>
</dbReference>
<comment type="function">
    <text evidence="11">Site-specific tyrosine recombinase, which acts by catalyzing the cutting and rejoining of the recombining DNA molecules. The XerC-XerD complex is essential to convert dimers of the bacterial chromosome into monomers to permit their segregation at cell division. It also contributes to the segregational stability of plasmids.</text>
</comment>
<feature type="active site" evidence="11">
    <location>
        <position position="206"/>
    </location>
</feature>
<dbReference type="InterPro" id="IPR010998">
    <property type="entry name" value="Integrase_recombinase_N"/>
</dbReference>
<evidence type="ECO:0000256" key="9">
    <source>
        <dbReference type="ARBA" id="ARBA00023172"/>
    </source>
</evidence>
<keyword evidence="9 11" id="KW-0233">DNA recombination</keyword>
<evidence type="ECO:0000259" key="13">
    <source>
        <dbReference type="PROSITE" id="PS51898"/>
    </source>
</evidence>
<dbReference type="PANTHER" id="PTHR30349:SF90">
    <property type="entry name" value="TYROSINE RECOMBINASE XERD"/>
    <property type="match status" value="1"/>
</dbReference>
<dbReference type="GO" id="GO:0009037">
    <property type="term" value="F:tyrosine-based site-specific recombinase activity"/>
    <property type="evidence" value="ECO:0007669"/>
    <property type="project" value="UniProtKB-UniRule"/>
</dbReference>
<dbReference type="InterPro" id="IPR050090">
    <property type="entry name" value="Tyrosine_recombinase_XerCD"/>
</dbReference>